<dbReference type="EMBL" id="CP014323">
    <property type="protein sequence ID" value="AMK00286.1"/>
    <property type="molecule type" value="Genomic_DNA"/>
</dbReference>
<dbReference type="OrthoDB" id="7062064at2"/>
<proteinExistence type="predicted"/>
<protein>
    <recommendedName>
        <fullName evidence="2">DUF4382 domain-containing protein</fullName>
    </recommendedName>
</protein>
<reference evidence="3 4" key="1">
    <citation type="submission" date="2015-12" db="EMBL/GenBank/DDBJ databases">
        <authorList>
            <person name="Shamseldin A."/>
            <person name="Moawad H."/>
            <person name="Abd El-Rahim W.M."/>
            <person name="Sadowsky M.J."/>
        </authorList>
    </citation>
    <scope>NUCLEOTIDE SEQUENCE [LARGE SCALE GENOMIC DNA]</scope>
    <source>
        <strain evidence="3 4">D7</strain>
    </source>
</reference>
<dbReference type="RefSeq" id="WP_061096308.1">
    <property type="nucleotide sequence ID" value="NZ_CP014323.1"/>
</dbReference>
<accession>A0A126Q554</accession>
<sequence length="328" mass="35678">MKKMKNNSNFLGSRFVKRSFSTSLVMAALATLSACGGSVDKIEDQPTPTMSTFSLSVSDAPVDDASEVVVYFDEVELIGNESPITFSVEDENGDPRSIDLLSLPGEQFEVIVEDTEIPVGDYDQLRLSVTEDSYIVTNEGTYPIRVPSGELKLDGFTAQPNFDAAYTVEFDLRKSLVDPVGQEVIMLKPRGVRLVLNDDVGTLNGTVDSTLVMDEKCAVKTDMFVGNAVYIYEGEQNLLDALGDDADAGVDDTESRPFTVVPVTYSESDETFNFTAGFMPQGEYSLSFSCTALFDEPETDEDAEDGFFLQTIDVATVVAGDTTTVTIE</sequence>
<feature type="domain" description="DUF4382" evidence="2">
    <location>
        <begin position="51"/>
        <end position="189"/>
    </location>
</feature>
<name>A0A126Q554_ALTMA</name>
<dbReference type="InterPro" id="IPR025491">
    <property type="entry name" value="DUF4382"/>
</dbReference>
<dbReference type="Proteomes" id="UP000063991">
    <property type="component" value="Chromosome"/>
</dbReference>
<feature type="chain" id="PRO_5007272646" description="DUF4382 domain-containing protein" evidence="1">
    <location>
        <begin position="37"/>
        <end position="328"/>
    </location>
</feature>
<gene>
    <name evidence="3" type="ORF">AVL55_01955</name>
</gene>
<keyword evidence="1" id="KW-0732">Signal</keyword>
<evidence type="ECO:0000259" key="2">
    <source>
        <dbReference type="Pfam" id="PF14321"/>
    </source>
</evidence>
<dbReference type="Pfam" id="PF14321">
    <property type="entry name" value="DUF4382"/>
    <property type="match status" value="1"/>
</dbReference>
<evidence type="ECO:0000256" key="1">
    <source>
        <dbReference type="SAM" id="SignalP"/>
    </source>
</evidence>
<dbReference type="PROSITE" id="PS51257">
    <property type="entry name" value="PROKAR_LIPOPROTEIN"/>
    <property type="match status" value="1"/>
</dbReference>
<organism evidence="3 4">
    <name type="scientific">Alteromonas macleodii</name>
    <name type="common">Pseudoalteromonas macleodii</name>
    <dbReference type="NCBI Taxonomy" id="28108"/>
    <lineage>
        <taxon>Bacteria</taxon>
        <taxon>Pseudomonadati</taxon>
        <taxon>Pseudomonadota</taxon>
        <taxon>Gammaproteobacteria</taxon>
        <taxon>Alteromonadales</taxon>
        <taxon>Alteromonadaceae</taxon>
        <taxon>Alteromonas/Salinimonas group</taxon>
        <taxon>Alteromonas</taxon>
    </lineage>
</organism>
<feature type="signal peptide" evidence="1">
    <location>
        <begin position="1"/>
        <end position="36"/>
    </location>
</feature>
<evidence type="ECO:0000313" key="3">
    <source>
        <dbReference type="EMBL" id="AMK00286.1"/>
    </source>
</evidence>
<dbReference type="AlphaFoldDB" id="A0A126Q554"/>
<evidence type="ECO:0000313" key="4">
    <source>
        <dbReference type="Proteomes" id="UP000063991"/>
    </source>
</evidence>